<dbReference type="AlphaFoldDB" id="A0A840F8K5"/>
<dbReference type="EMBL" id="JACIFP010000001">
    <property type="protein sequence ID" value="MBB4137919.1"/>
    <property type="molecule type" value="Genomic_DNA"/>
</dbReference>
<evidence type="ECO:0000313" key="2">
    <source>
        <dbReference type="EMBL" id="MBB4137919.1"/>
    </source>
</evidence>
<evidence type="ECO:0008006" key="4">
    <source>
        <dbReference type="Google" id="ProtNLM"/>
    </source>
</evidence>
<dbReference type="PROSITE" id="PS51257">
    <property type="entry name" value="PROKAR_LIPOPROTEIN"/>
    <property type="match status" value="1"/>
</dbReference>
<name>A0A840F8K5_9ACTN</name>
<evidence type="ECO:0000256" key="1">
    <source>
        <dbReference type="SAM" id="SignalP"/>
    </source>
</evidence>
<comment type="caution">
    <text evidence="2">The sequence shown here is derived from an EMBL/GenBank/DDBJ whole genome shotgun (WGS) entry which is preliminary data.</text>
</comment>
<keyword evidence="1" id="KW-0732">Signal</keyword>
<gene>
    <name evidence="2" type="ORF">BKA16_004471</name>
</gene>
<proteinExistence type="predicted"/>
<reference evidence="2 3" key="1">
    <citation type="submission" date="2020-08" db="EMBL/GenBank/DDBJ databases">
        <title>Sequencing the genomes of 1000 actinobacteria strains.</title>
        <authorList>
            <person name="Klenk H.-P."/>
        </authorList>
    </citation>
    <scope>NUCLEOTIDE SEQUENCE [LARGE SCALE GENOMIC DNA]</scope>
    <source>
        <strain evidence="2 3">DSM 45298</strain>
    </source>
</reference>
<feature type="chain" id="PRO_5033047885" description="Lipoprotein" evidence="1">
    <location>
        <begin position="23"/>
        <end position="143"/>
    </location>
</feature>
<feature type="signal peptide" evidence="1">
    <location>
        <begin position="1"/>
        <end position="22"/>
    </location>
</feature>
<protein>
    <recommendedName>
        <fullName evidence="4">Lipoprotein</fullName>
    </recommendedName>
</protein>
<accession>A0A840F8K5</accession>
<dbReference type="RefSeq" id="WP_183372752.1">
    <property type="nucleotide sequence ID" value="NZ_BAABHL010000001.1"/>
</dbReference>
<organism evidence="2 3">
    <name type="scientific">Gordonia humi</name>
    <dbReference type="NCBI Taxonomy" id="686429"/>
    <lineage>
        <taxon>Bacteria</taxon>
        <taxon>Bacillati</taxon>
        <taxon>Actinomycetota</taxon>
        <taxon>Actinomycetes</taxon>
        <taxon>Mycobacteriales</taxon>
        <taxon>Gordoniaceae</taxon>
        <taxon>Gordonia</taxon>
    </lineage>
</organism>
<dbReference type="Proteomes" id="UP000551501">
    <property type="component" value="Unassembled WGS sequence"/>
</dbReference>
<keyword evidence="3" id="KW-1185">Reference proteome</keyword>
<evidence type="ECO:0000313" key="3">
    <source>
        <dbReference type="Proteomes" id="UP000551501"/>
    </source>
</evidence>
<sequence>MKALFRVCIVLTIALLGGVVLAACGGDDAPDRPGESLPAGFPVDDVPLVDGAVLSPSGDDQSWRFSIQANAAEGNPLTAATKKLEDAGYEESSRAGDPANQTVTLWKDVGDDTLWVSVGVSADASGGGSSLFYQVERVDKKPK</sequence>